<evidence type="ECO:0000313" key="7">
    <source>
        <dbReference type="Proteomes" id="UP001359886"/>
    </source>
</evidence>
<gene>
    <name evidence="6" type="ORF">V3330_05500</name>
</gene>
<dbReference type="GO" id="GO:0051537">
    <property type="term" value="F:2 iron, 2 sulfur cluster binding"/>
    <property type="evidence" value="ECO:0007669"/>
    <property type="project" value="UniProtKB-KW"/>
</dbReference>
<keyword evidence="1" id="KW-0001">2Fe-2S</keyword>
<protein>
    <submittedName>
        <fullName evidence="6">Rieske 2Fe-2S domain-containing protein</fullName>
    </submittedName>
</protein>
<keyword evidence="3" id="KW-0408">Iron</keyword>
<feature type="domain" description="Rieske" evidence="5">
    <location>
        <begin position="3"/>
        <end position="107"/>
    </location>
</feature>
<reference evidence="6 7" key="1">
    <citation type="submission" date="2024-02" db="EMBL/GenBank/DDBJ databases">
        <title>A novel Wenzhouxiangellaceae bacterium, isolated from coastal sediments.</title>
        <authorList>
            <person name="Du Z.-J."/>
            <person name="Ye Y.-Q."/>
            <person name="Zhang X.-Y."/>
        </authorList>
    </citation>
    <scope>NUCLEOTIDE SEQUENCE [LARGE SCALE GENOMIC DNA]</scope>
    <source>
        <strain evidence="6 7">CH-27</strain>
    </source>
</reference>
<dbReference type="Proteomes" id="UP001359886">
    <property type="component" value="Unassembled WGS sequence"/>
</dbReference>
<dbReference type="PANTHER" id="PTHR40261">
    <property type="match status" value="1"/>
</dbReference>
<keyword evidence="7" id="KW-1185">Reference proteome</keyword>
<dbReference type="PROSITE" id="PS51296">
    <property type="entry name" value="RIESKE"/>
    <property type="match status" value="1"/>
</dbReference>
<sequence>MAQRLCRIEEIGEFGKDLALPHAEGTRYLMLFRRDGRVVAYDNVCPHHGLGLNLAPGRFHFTRDGWLMCAHHGASFDLETGSCVSGPCRGAALKPATVEVRGQEVWLTDPDTAAGGSE</sequence>
<keyword evidence="2" id="KW-0479">Metal-binding</keyword>
<evidence type="ECO:0000256" key="1">
    <source>
        <dbReference type="ARBA" id="ARBA00022714"/>
    </source>
</evidence>
<name>A0AAW9RE62_9GAMM</name>
<dbReference type="EMBL" id="JAZHOG010000003">
    <property type="protein sequence ID" value="MEJ8567073.1"/>
    <property type="molecule type" value="Genomic_DNA"/>
</dbReference>
<dbReference type="InterPro" id="IPR036922">
    <property type="entry name" value="Rieske_2Fe-2S_sf"/>
</dbReference>
<dbReference type="RefSeq" id="WP_354694392.1">
    <property type="nucleotide sequence ID" value="NZ_JAZHOG010000003.1"/>
</dbReference>
<dbReference type="GO" id="GO:0046872">
    <property type="term" value="F:metal ion binding"/>
    <property type="evidence" value="ECO:0007669"/>
    <property type="project" value="UniProtKB-KW"/>
</dbReference>
<evidence type="ECO:0000256" key="3">
    <source>
        <dbReference type="ARBA" id="ARBA00023004"/>
    </source>
</evidence>
<dbReference type="Gene3D" id="2.102.10.10">
    <property type="entry name" value="Rieske [2Fe-2S] iron-sulphur domain"/>
    <property type="match status" value="1"/>
</dbReference>
<accession>A0AAW9RE62</accession>
<dbReference type="PANTHER" id="PTHR40261:SF1">
    <property type="entry name" value="RIESKE DOMAIN-CONTAINING PROTEIN"/>
    <property type="match status" value="1"/>
</dbReference>
<evidence type="ECO:0000313" key="6">
    <source>
        <dbReference type="EMBL" id="MEJ8567073.1"/>
    </source>
</evidence>
<evidence type="ECO:0000259" key="5">
    <source>
        <dbReference type="PROSITE" id="PS51296"/>
    </source>
</evidence>
<proteinExistence type="predicted"/>
<dbReference type="Pfam" id="PF00355">
    <property type="entry name" value="Rieske"/>
    <property type="match status" value="1"/>
</dbReference>
<organism evidence="6 7">
    <name type="scientific">Elongatibacter sediminis</name>
    <dbReference type="NCBI Taxonomy" id="3119006"/>
    <lineage>
        <taxon>Bacteria</taxon>
        <taxon>Pseudomonadati</taxon>
        <taxon>Pseudomonadota</taxon>
        <taxon>Gammaproteobacteria</taxon>
        <taxon>Chromatiales</taxon>
        <taxon>Wenzhouxiangellaceae</taxon>
        <taxon>Elongatibacter</taxon>
    </lineage>
</organism>
<dbReference type="InterPro" id="IPR017941">
    <property type="entry name" value="Rieske_2Fe-2S"/>
</dbReference>
<dbReference type="SUPFAM" id="SSF50022">
    <property type="entry name" value="ISP domain"/>
    <property type="match status" value="1"/>
</dbReference>
<comment type="caution">
    <text evidence="6">The sequence shown here is derived from an EMBL/GenBank/DDBJ whole genome shotgun (WGS) entry which is preliminary data.</text>
</comment>
<dbReference type="AlphaFoldDB" id="A0AAW9RE62"/>
<keyword evidence="4" id="KW-0411">Iron-sulfur</keyword>
<evidence type="ECO:0000256" key="4">
    <source>
        <dbReference type="ARBA" id="ARBA00023014"/>
    </source>
</evidence>
<evidence type="ECO:0000256" key="2">
    <source>
        <dbReference type="ARBA" id="ARBA00022723"/>
    </source>
</evidence>
<dbReference type="CDD" id="cd03467">
    <property type="entry name" value="Rieske"/>
    <property type="match status" value="1"/>
</dbReference>